<proteinExistence type="predicted"/>
<evidence type="ECO:0000313" key="1">
    <source>
        <dbReference type="EMBL" id="ACT69378.1"/>
    </source>
</evidence>
<dbReference type="EMBL" id="CP001431">
    <property type="protein sequence ID" value="ACT69378.1"/>
    <property type="molecule type" value="Genomic_DNA"/>
</dbReference>
<evidence type="ECO:0000313" key="2">
    <source>
        <dbReference type="Proteomes" id="UP000001627"/>
    </source>
</evidence>
<sequence>MLIIHRPTPKTETIPPPKKVERETANKKLLEKQVAEAGFEPATFRL</sequence>
<organism evidence="1 2">
    <name type="scientific">Neorickettsia risticii (strain Illinois)</name>
    <dbReference type="NCBI Taxonomy" id="434131"/>
    <lineage>
        <taxon>Bacteria</taxon>
        <taxon>Pseudomonadati</taxon>
        <taxon>Pseudomonadota</taxon>
        <taxon>Alphaproteobacteria</taxon>
        <taxon>Rickettsiales</taxon>
        <taxon>Anaplasmataceae</taxon>
        <taxon>Neorickettsia</taxon>
    </lineage>
</organism>
<dbReference type="KEGG" id="nri:NRI_0391"/>
<protein>
    <submittedName>
        <fullName evidence="1">Uncharacterized protein</fullName>
    </submittedName>
</protein>
<accession>C6V4Q9</accession>
<dbReference type="AlphaFoldDB" id="C6V4Q9"/>
<reference evidence="1 2" key="1">
    <citation type="journal article" date="2009" name="Nucleic Acids Res.">
        <title>Analysis of complete genome sequence of Neorickettsia risticii: causative agent of Potomac horse fever.</title>
        <authorList>
            <person name="Lin M."/>
            <person name="Zhang C."/>
            <person name="Gibson K."/>
            <person name="Rikihisa Y."/>
        </authorList>
    </citation>
    <scope>NUCLEOTIDE SEQUENCE [LARGE SCALE GENOMIC DNA]</scope>
    <source>
        <strain evidence="1 2">Illinois</strain>
    </source>
</reference>
<keyword evidence="2" id="KW-1185">Reference proteome</keyword>
<dbReference type="Proteomes" id="UP000001627">
    <property type="component" value="Chromosome"/>
</dbReference>
<gene>
    <name evidence="1" type="ordered locus">NRI_0391</name>
</gene>
<name>C6V4Q9_NEORI</name>
<dbReference type="HOGENOM" id="CLU_3186333_0_0_5"/>